<name>A0A165GB41_XYLHT</name>
<evidence type="ECO:0000256" key="1">
    <source>
        <dbReference type="SAM" id="MobiDB-lite"/>
    </source>
</evidence>
<dbReference type="Proteomes" id="UP000076632">
    <property type="component" value="Unassembled WGS sequence"/>
</dbReference>
<evidence type="ECO:0000313" key="2">
    <source>
        <dbReference type="EMBL" id="KZF21973.1"/>
    </source>
</evidence>
<dbReference type="AlphaFoldDB" id="A0A165GB41"/>
<feature type="compositionally biased region" description="Basic and acidic residues" evidence="1">
    <location>
        <begin position="102"/>
        <end position="112"/>
    </location>
</feature>
<feature type="region of interest" description="Disordered" evidence="1">
    <location>
        <begin position="342"/>
        <end position="371"/>
    </location>
</feature>
<feature type="compositionally biased region" description="Polar residues" evidence="1">
    <location>
        <begin position="346"/>
        <end position="371"/>
    </location>
</feature>
<dbReference type="PANTHER" id="PTHR40618:SF1">
    <property type="entry name" value="B-ZIP TRANSCRIPTION FACTOR (EUROFUNG)"/>
    <property type="match status" value="1"/>
</dbReference>
<dbReference type="OrthoDB" id="3555317at2759"/>
<gene>
    <name evidence="2" type="ORF">L228DRAFT_247583</name>
</gene>
<accession>A0A165GB41</accession>
<dbReference type="RefSeq" id="XP_018187528.1">
    <property type="nucleotide sequence ID" value="XM_018332671.1"/>
</dbReference>
<organism evidence="2 3">
    <name type="scientific">Xylona heveae (strain CBS 132557 / TC161)</name>
    <dbReference type="NCBI Taxonomy" id="1328760"/>
    <lineage>
        <taxon>Eukaryota</taxon>
        <taxon>Fungi</taxon>
        <taxon>Dikarya</taxon>
        <taxon>Ascomycota</taxon>
        <taxon>Pezizomycotina</taxon>
        <taxon>Xylonomycetes</taxon>
        <taxon>Xylonales</taxon>
        <taxon>Xylonaceae</taxon>
        <taxon>Xylona</taxon>
    </lineage>
</organism>
<feature type="region of interest" description="Disordered" evidence="1">
    <location>
        <begin position="44"/>
        <end position="112"/>
    </location>
</feature>
<dbReference type="STRING" id="1328760.A0A165GB41"/>
<keyword evidence="3" id="KW-1185">Reference proteome</keyword>
<dbReference type="PANTHER" id="PTHR40618">
    <property type="entry name" value="B-ZIP TRANSCRIPTION FACTOR (EUROFUNG)-RELATED"/>
    <property type="match status" value="1"/>
</dbReference>
<protein>
    <submittedName>
        <fullName evidence="2">Uncharacterized protein</fullName>
    </submittedName>
</protein>
<reference evidence="2 3" key="1">
    <citation type="journal article" date="2016" name="Fungal Biol.">
        <title>The genome of Xylona heveae provides a window into fungal endophytism.</title>
        <authorList>
            <person name="Gazis R."/>
            <person name="Kuo A."/>
            <person name="Riley R."/>
            <person name="LaButti K."/>
            <person name="Lipzen A."/>
            <person name="Lin J."/>
            <person name="Amirebrahimi M."/>
            <person name="Hesse C.N."/>
            <person name="Spatafora J.W."/>
            <person name="Henrissat B."/>
            <person name="Hainaut M."/>
            <person name="Grigoriev I.V."/>
            <person name="Hibbett D.S."/>
        </authorList>
    </citation>
    <scope>NUCLEOTIDE SEQUENCE [LARGE SCALE GENOMIC DNA]</scope>
    <source>
        <strain evidence="2 3">TC161</strain>
    </source>
</reference>
<dbReference type="GeneID" id="28897808"/>
<evidence type="ECO:0000313" key="3">
    <source>
        <dbReference type="Proteomes" id="UP000076632"/>
    </source>
</evidence>
<proteinExistence type="predicted"/>
<dbReference type="EMBL" id="KV407459">
    <property type="protein sequence ID" value="KZF21973.1"/>
    <property type="molecule type" value="Genomic_DNA"/>
</dbReference>
<sequence length="514" mass="56497">MNTAFLKFNDDLLGSGALQQKQTLAQGLRQTTELFLKLAHITAASPESDHEDEGVANPGDNKKRLSSEEIETSLPNKKRRGSAQSTNPVPHASKTAPMETARAPDSHMQDHANEHLSRQTVAVAVPQLEKVMEAEENVIDLIGARPPLALQQYRAQVPSLDQYADAFSSSLGLHPVQPLFTFNFQETTFARRLHRACLERGYHLLLNPDANPGAVKRVFELTMRHNSREQILKRIRELLVRSNKEELDFLPTLINIGGAGTHYPRIEPATKDVQSLNAPAKPMGPAKIDILSLAKDLPADVNPREFEGDWFDAGDVDGFLKEKGVFIEPSASFAEFEILDPAPAAQSPSSNGSLASHSSPQTPQSDYSPNQSAFPDLSFFQTGLPNSPDLFDFGNSTSTMTPLGDTFASLDKNVGQSYFGVLPSDSPVSSNLDFSFSTPPQAPPLMKRVVTVDIDFFVDSKSFLARRLPIQIDHLLTLIFPYSGILSKGVCLGRSPGFRRRDVEDAFRAAMQVY</sequence>
<dbReference type="InParanoid" id="A0A165GB41"/>